<evidence type="ECO:0000259" key="13">
    <source>
        <dbReference type="PROSITE" id="PS50851"/>
    </source>
</evidence>
<comment type="catalytic activity">
    <reaction evidence="1">
        <text>ATP + protein L-histidine = ADP + protein N-phospho-L-histidine.</text>
        <dbReference type="EC" id="2.7.13.3"/>
    </reaction>
</comment>
<dbReference type="Pfam" id="PF01627">
    <property type="entry name" value="Hpt"/>
    <property type="match status" value="1"/>
</dbReference>
<evidence type="ECO:0000256" key="7">
    <source>
        <dbReference type="ARBA" id="ARBA00022741"/>
    </source>
</evidence>
<dbReference type="FunFam" id="3.30.565.10:FF:000016">
    <property type="entry name" value="Chemotaxis protein CheA, putative"/>
    <property type="match status" value="1"/>
</dbReference>
<dbReference type="InterPro" id="IPR037006">
    <property type="entry name" value="CheA-like_homodim_sf"/>
</dbReference>
<dbReference type="Pfam" id="PF02895">
    <property type="entry name" value="H-kinase_dim"/>
    <property type="match status" value="1"/>
</dbReference>
<keyword evidence="16" id="KW-1185">Reference proteome</keyword>
<dbReference type="InterPro" id="IPR036641">
    <property type="entry name" value="HPT_dom_sf"/>
</dbReference>
<dbReference type="GeneID" id="24820033"/>
<dbReference type="InterPro" id="IPR036097">
    <property type="entry name" value="HisK_dim/P_sf"/>
</dbReference>
<evidence type="ECO:0000313" key="16">
    <source>
        <dbReference type="Proteomes" id="UP000032408"/>
    </source>
</evidence>
<dbReference type="InterPro" id="IPR036890">
    <property type="entry name" value="HATPase_C_sf"/>
</dbReference>
<dbReference type="PRINTS" id="PR00344">
    <property type="entry name" value="BCTRLSENSOR"/>
</dbReference>
<keyword evidence="10" id="KW-0902">Two-component regulatory system</keyword>
<dbReference type="SUPFAM" id="SSF50341">
    <property type="entry name" value="CheW-like"/>
    <property type="match status" value="1"/>
</dbReference>
<evidence type="ECO:0000256" key="6">
    <source>
        <dbReference type="ARBA" id="ARBA00022679"/>
    </source>
</evidence>
<dbReference type="EC" id="2.7.13.3" evidence="2"/>
<keyword evidence="9" id="KW-0067">ATP-binding</keyword>
<reference evidence="15 16" key="2">
    <citation type="journal article" date="2016" name="ISME J.">
        <title>Physiological and genomic characterization of two novel marine thaumarchaeal strains indicates niche differentiation.</title>
        <authorList>
            <person name="Bayer B."/>
            <person name="Vojvoda J."/>
            <person name="Offre P."/>
            <person name="Alves R.J."/>
            <person name="Elisabeth N.H."/>
            <person name="Garcia J.A."/>
            <person name="Volland J.M."/>
            <person name="Srivastava A."/>
            <person name="Schleper C."/>
            <person name="Herndl G.J."/>
        </authorList>
    </citation>
    <scope>NUCLEOTIDE SEQUENCE [LARGE SCALE GENOMIC DNA]</scope>
    <source>
        <strain evidence="15 16">NF5</strain>
    </source>
</reference>
<keyword evidence="7" id="KW-0547">Nucleotide-binding</keyword>
<dbReference type="InterPro" id="IPR004105">
    <property type="entry name" value="CheA-like_dim"/>
</dbReference>
<dbReference type="InterPro" id="IPR005467">
    <property type="entry name" value="His_kinase_dom"/>
</dbReference>
<dbReference type="InterPro" id="IPR008207">
    <property type="entry name" value="Sig_transdc_His_kin_Hpt_dom"/>
</dbReference>
<dbReference type="RefSeq" id="WP_052661870.1">
    <property type="nucleotide sequence ID" value="NZ_CP011070.1"/>
</dbReference>
<dbReference type="Gene3D" id="3.30.565.10">
    <property type="entry name" value="Histidine kinase-like ATPase, C-terminal domain"/>
    <property type="match status" value="1"/>
</dbReference>
<dbReference type="InterPro" id="IPR051315">
    <property type="entry name" value="Bact_Chemotaxis_CheA"/>
</dbReference>
<dbReference type="InterPro" id="IPR004358">
    <property type="entry name" value="Sig_transdc_His_kin-like_C"/>
</dbReference>
<feature type="domain" description="HPt" evidence="14">
    <location>
        <begin position="1"/>
        <end position="95"/>
    </location>
</feature>
<feature type="domain" description="Histidine kinase" evidence="12">
    <location>
        <begin position="127"/>
        <end position="377"/>
    </location>
</feature>
<keyword evidence="8 15" id="KW-0418">Kinase</keyword>
<dbReference type="HOGENOM" id="CLU_000650_3_0_2"/>
<reference evidence="16" key="1">
    <citation type="submission" date="2015-03" db="EMBL/GenBank/DDBJ databases">
        <title>Characterization of two novel Thaumarchaeota isolated from the Northern Adriatic Sea.</title>
        <authorList>
            <person name="Bayer B."/>
            <person name="Vojvoda J."/>
            <person name="Offre P."/>
            <person name="Srivastava A."/>
            <person name="Elisabeth N."/>
            <person name="Garcia J.A.L."/>
            <person name="Schleper C."/>
            <person name="Herndl G.J."/>
        </authorList>
    </citation>
    <scope>NUCLEOTIDE SEQUENCE [LARGE SCALE GENOMIC DNA]</scope>
    <source>
        <strain evidence="16">NF5</strain>
    </source>
</reference>
<dbReference type="OrthoDB" id="293137at2157"/>
<keyword evidence="6" id="KW-0808">Transferase</keyword>
<dbReference type="EMBL" id="CP011070">
    <property type="protein sequence ID" value="AJW70497.1"/>
    <property type="molecule type" value="Genomic_DNA"/>
</dbReference>
<keyword evidence="5 11" id="KW-0597">Phosphoprotein</keyword>
<protein>
    <recommendedName>
        <fullName evidence="3">Chemotaxis protein CheA</fullName>
        <ecNumber evidence="2">2.7.13.3</ecNumber>
    </recommendedName>
</protein>
<dbReference type="SMART" id="SM00387">
    <property type="entry name" value="HATPase_c"/>
    <property type="match status" value="1"/>
</dbReference>
<keyword evidence="4" id="KW-0145">Chemotaxis</keyword>
<dbReference type="GO" id="GO:0005737">
    <property type="term" value="C:cytoplasm"/>
    <property type="evidence" value="ECO:0007669"/>
    <property type="project" value="InterPro"/>
</dbReference>
<dbReference type="InterPro" id="IPR003594">
    <property type="entry name" value="HATPase_dom"/>
</dbReference>
<dbReference type="SMART" id="SM00073">
    <property type="entry name" value="HPT"/>
    <property type="match status" value="1"/>
</dbReference>
<dbReference type="Pfam" id="PF02518">
    <property type="entry name" value="HATPase_c"/>
    <property type="match status" value="1"/>
</dbReference>
<dbReference type="Proteomes" id="UP000032408">
    <property type="component" value="Chromosome"/>
</dbReference>
<dbReference type="Gene3D" id="2.40.50.180">
    <property type="entry name" value="CheA-289, Domain 4"/>
    <property type="match status" value="1"/>
</dbReference>
<dbReference type="SUPFAM" id="SSF47226">
    <property type="entry name" value="Histidine-containing phosphotransfer domain, HPT domain"/>
    <property type="match status" value="1"/>
</dbReference>
<dbReference type="STRING" id="1580092.NADRNF5_0803"/>
<dbReference type="PANTHER" id="PTHR43395:SF10">
    <property type="entry name" value="CHEMOTAXIS PROTEIN CHEA"/>
    <property type="match status" value="1"/>
</dbReference>
<dbReference type="PROSITE" id="PS50109">
    <property type="entry name" value="HIS_KIN"/>
    <property type="match status" value="1"/>
</dbReference>
<evidence type="ECO:0000256" key="2">
    <source>
        <dbReference type="ARBA" id="ARBA00012438"/>
    </source>
</evidence>
<evidence type="ECO:0000259" key="14">
    <source>
        <dbReference type="PROSITE" id="PS50894"/>
    </source>
</evidence>
<organism evidence="15 16">
    <name type="scientific">Nitrosopumilus adriaticus</name>
    <dbReference type="NCBI Taxonomy" id="1580092"/>
    <lineage>
        <taxon>Archaea</taxon>
        <taxon>Nitrososphaerota</taxon>
        <taxon>Nitrososphaeria</taxon>
        <taxon>Nitrosopumilales</taxon>
        <taxon>Nitrosopumilaceae</taxon>
        <taxon>Nitrosopumilus</taxon>
    </lineage>
</organism>
<evidence type="ECO:0000313" key="15">
    <source>
        <dbReference type="EMBL" id="AJW70497.1"/>
    </source>
</evidence>
<evidence type="ECO:0000256" key="4">
    <source>
        <dbReference type="ARBA" id="ARBA00022500"/>
    </source>
</evidence>
<evidence type="ECO:0000256" key="5">
    <source>
        <dbReference type="ARBA" id="ARBA00022553"/>
    </source>
</evidence>
<dbReference type="SMART" id="SM00260">
    <property type="entry name" value="CheW"/>
    <property type="match status" value="1"/>
</dbReference>
<proteinExistence type="predicted"/>
<evidence type="ECO:0000256" key="9">
    <source>
        <dbReference type="ARBA" id="ARBA00022840"/>
    </source>
</evidence>
<evidence type="ECO:0000256" key="3">
    <source>
        <dbReference type="ARBA" id="ARBA00021495"/>
    </source>
</evidence>
<dbReference type="SMART" id="SM01231">
    <property type="entry name" value="H-kinase_dim"/>
    <property type="match status" value="1"/>
</dbReference>
<dbReference type="Gene3D" id="1.10.287.560">
    <property type="entry name" value="Histidine kinase CheA-like, homodimeric domain"/>
    <property type="match status" value="1"/>
</dbReference>
<dbReference type="PROSITE" id="PS50894">
    <property type="entry name" value="HPT"/>
    <property type="match status" value="1"/>
</dbReference>
<evidence type="ECO:0000256" key="8">
    <source>
        <dbReference type="ARBA" id="ARBA00022777"/>
    </source>
</evidence>
<dbReference type="InterPro" id="IPR002545">
    <property type="entry name" value="CheW-lke_dom"/>
</dbReference>
<dbReference type="SUPFAM" id="SSF55874">
    <property type="entry name" value="ATPase domain of HSP90 chaperone/DNA topoisomerase II/histidine kinase"/>
    <property type="match status" value="1"/>
</dbReference>
<sequence length="509" mass="57161">MYVSEATEHVELINQTLLQLEDNPTNRSYLDQVFRSAHTIKGMASTMSYNDTSELCKNIENIFDEIRKGEKHLTHDLSSALFVCIDLLQQMIMDEELKVDLTPYLEKLQSPEEEIKNMPFQKNSKKISSSTIRVKMSDLDSIVDLVGELLTSKMQLQQTIKNKNHNELKQVSTQIERLITDLQYQAMKIRLVPINQIYDRCNRTVRDISQKLQKNIDLNMDSSGIEIDRSILDAMVDPLLHILRNCVDHGIESSEDRIRLGKSETGNISITVSRKGENILITIEDDGKGIDVNRVKEKAVDNGIITQEEADKISEQDAMQLIGAPGLSTAKEVTDISGRGVGMDVVISQIEEVNGTVKITSEKDIGTKIVLSLPLNLSIIRGLLVIISGERFAIPLSSIISTLKIKNEEVDVVHGTEFINFEDSIIPLIRLNDLLEIQKTRYSENKELTVIVIENNNKKYGFLVDGFERNQEIVIKKLDGNESSDLFSNATILPDGDVALVIDPSALIN</sequence>
<dbReference type="CDD" id="cd00088">
    <property type="entry name" value="HPT"/>
    <property type="match status" value="1"/>
</dbReference>
<dbReference type="AlphaFoldDB" id="A0A0D5C264"/>
<feature type="modified residue" description="Phosphohistidine" evidence="11">
    <location>
        <position position="38"/>
    </location>
</feature>
<evidence type="ECO:0000256" key="10">
    <source>
        <dbReference type="ARBA" id="ARBA00023012"/>
    </source>
</evidence>
<name>A0A0D5C264_9ARCH</name>
<gene>
    <name evidence="15" type="primary">cheA</name>
    <name evidence="15" type="ORF">NADRNF5_0803</name>
</gene>
<dbReference type="InterPro" id="IPR036061">
    <property type="entry name" value="CheW-like_dom_sf"/>
</dbReference>
<dbReference type="PROSITE" id="PS50851">
    <property type="entry name" value="CHEW"/>
    <property type="match status" value="1"/>
</dbReference>
<dbReference type="GO" id="GO:0000155">
    <property type="term" value="F:phosphorelay sensor kinase activity"/>
    <property type="evidence" value="ECO:0007669"/>
    <property type="project" value="InterPro"/>
</dbReference>
<evidence type="ECO:0000259" key="12">
    <source>
        <dbReference type="PROSITE" id="PS50109"/>
    </source>
</evidence>
<dbReference type="CDD" id="cd00731">
    <property type="entry name" value="CheA_reg"/>
    <property type="match status" value="1"/>
</dbReference>
<dbReference type="Pfam" id="PF01584">
    <property type="entry name" value="CheW"/>
    <property type="match status" value="1"/>
</dbReference>
<feature type="domain" description="CheW-like" evidence="13">
    <location>
        <begin position="379"/>
        <end position="509"/>
    </location>
</feature>
<dbReference type="SUPFAM" id="SSF47384">
    <property type="entry name" value="Homodimeric domain of signal transducing histidine kinase"/>
    <property type="match status" value="1"/>
</dbReference>
<accession>A0A0D5C264</accession>
<dbReference type="KEGG" id="nin:NADRNF5_0803"/>
<dbReference type="GO" id="GO:0006935">
    <property type="term" value="P:chemotaxis"/>
    <property type="evidence" value="ECO:0007669"/>
    <property type="project" value="InterPro"/>
</dbReference>
<evidence type="ECO:0000256" key="1">
    <source>
        <dbReference type="ARBA" id="ARBA00000085"/>
    </source>
</evidence>
<evidence type="ECO:0000256" key="11">
    <source>
        <dbReference type="PROSITE-ProRule" id="PRU00110"/>
    </source>
</evidence>
<dbReference type="PANTHER" id="PTHR43395">
    <property type="entry name" value="SENSOR HISTIDINE KINASE CHEA"/>
    <property type="match status" value="1"/>
</dbReference>
<dbReference type="Gene3D" id="1.20.120.160">
    <property type="entry name" value="HPT domain"/>
    <property type="match status" value="1"/>
</dbReference>